<reference evidence="3 4" key="1">
    <citation type="submission" date="2019-06" db="EMBL/GenBank/DDBJ databases">
        <title>Sequencing the genomes of 1000 actinobacteria strains.</title>
        <authorList>
            <person name="Klenk H.-P."/>
        </authorList>
    </citation>
    <scope>NUCLEOTIDE SEQUENCE [LARGE SCALE GENOMIC DNA]</scope>
    <source>
        <strain evidence="3 4">DSM 44826</strain>
    </source>
</reference>
<dbReference type="AlphaFoldDB" id="A0A561SES6"/>
<gene>
    <name evidence="3" type="ORF">FHX73_16526</name>
</gene>
<evidence type="ECO:0000313" key="3">
    <source>
        <dbReference type="EMBL" id="TWF73375.1"/>
    </source>
</evidence>
<keyword evidence="2" id="KW-0812">Transmembrane</keyword>
<dbReference type="Proteomes" id="UP000317940">
    <property type="component" value="Unassembled WGS sequence"/>
</dbReference>
<dbReference type="RefSeq" id="WP_145911311.1">
    <property type="nucleotide sequence ID" value="NZ_BAAAMZ010000049.1"/>
</dbReference>
<protein>
    <submittedName>
        <fullName evidence="3">Uncharacterized protein</fullName>
    </submittedName>
</protein>
<feature type="region of interest" description="Disordered" evidence="1">
    <location>
        <begin position="58"/>
        <end position="80"/>
    </location>
</feature>
<keyword evidence="2" id="KW-0472">Membrane</keyword>
<dbReference type="OrthoDB" id="3328426at2"/>
<feature type="region of interest" description="Disordered" evidence="1">
    <location>
        <begin position="94"/>
        <end position="113"/>
    </location>
</feature>
<dbReference type="EMBL" id="VIWT01000006">
    <property type="protein sequence ID" value="TWF73375.1"/>
    <property type="molecule type" value="Genomic_DNA"/>
</dbReference>
<feature type="region of interest" description="Disordered" evidence="1">
    <location>
        <begin position="1"/>
        <end position="29"/>
    </location>
</feature>
<accession>A0A561SES6</accession>
<evidence type="ECO:0000313" key="4">
    <source>
        <dbReference type="Proteomes" id="UP000317940"/>
    </source>
</evidence>
<comment type="caution">
    <text evidence="3">The sequence shown here is derived from an EMBL/GenBank/DDBJ whole genome shotgun (WGS) entry which is preliminary data.</text>
</comment>
<proteinExistence type="predicted"/>
<keyword evidence="2" id="KW-1133">Transmembrane helix</keyword>
<evidence type="ECO:0000256" key="1">
    <source>
        <dbReference type="SAM" id="MobiDB-lite"/>
    </source>
</evidence>
<evidence type="ECO:0000256" key="2">
    <source>
        <dbReference type="SAM" id="Phobius"/>
    </source>
</evidence>
<organism evidence="3 4">
    <name type="scientific">Kitasatospora viridis</name>
    <dbReference type="NCBI Taxonomy" id="281105"/>
    <lineage>
        <taxon>Bacteria</taxon>
        <taxon>Bacillati</taxon>
        <taxon>Actinomycetota</taxon>
        <taxon>Actinomycetes</taxon>
        <taxon>Kitasatosporales</taxon>
        <taxon>Streptomycetaceae</taxon>
        <taxon>Kitasatospora</taxon>
    </lineage>
</organism>
<sequence>MTTPQDPTVQLPDSGATVELPAPGTTVELPGTAVTLELPDSGTTAATVELTDSAITVELPQGQDQPPAPTVQLRKPAASPAPALSSVTASLSATAELPGGDRPGGEEGLRRFGPGVPAAAVEVPPRVAALWQGDEESGSASGKPAGRRFKRWLVPVLILLAVLAFLLWQWRPHPLTVTGLSVRSSTAAQGCDSTAVVTGTLDTNGGSGTVTYRWHRSDGTVSADLTQTVARGSRHTDVVLRWTFEGKGSMTATATLDVLSPTPRTAATTFTYACG</sequence>
<name>A0A561SES6_9ACTN</name>
<feature type="transmembrane region" description="Helical" evidence="2">
    <location>
        <begin position="152"/>
        <end position="170"/>
    </location>
</feature>
<keyword evidence="4" id="KW-1185">Reference proteome</keyword>